<evidence type="ECO:0000256" key="1">
    <source>
        <dbReference type="SAM" id="Phobius"/>
    </source>
</evidence>
<evidence type="ECO:0008006" key="4">
    <source>
        <dbReference type="Google" id="ProtNLM"/>
    </source>
</evidence>
<name>A0AAU9WSL3_9CNID</name>
<dbReference type="Gene3D" id="1.20.1070.10">
    <property type="entry name" value="Rhodopsin 7-helix transmembrane proteins"/>
    <property type="match status" value="1"/>
</dbReference>
<dbReference type="SUPFAM" id="SSF81321">
    <property type="entry name" value="Family A G protein-coupled receptor-like"/>
    <property type="match status" value="1"/>
</dbReference>
<protein>
    <recommendedName>
        <fullName evidence="4">G_PROTEIN_RECEP_F1_2 domain-containing protein</fullName>
    </recommendedName>
</protein>
<organism evidence="2 3">
    <name type="scientific">Pocillopora meandrina</name>
    <dbReference type="NCBI Taxonomy" id="46732"/>
    <lineage>
        <taxon>Eukaryota</taxon>
        <taxon>Metazoa</taxon>
        <taxon>Cnidaria</taxon>
        <taxon>Anthozoa</taxon>
        <taxon>Hexacorallia</taxon>
        <taxon>Scleractinia</taxon>
        <taxon>Astrocoeniina</taxon>
        <taxon>Pocilloporidae</taxon>
        <taxon>Pocillopora</taxon>
    </lineage>
</organism>
<keyword evidence="1" id="KW-0812">Transmembrane</keyword>
<keyword evidence="3" id="KW-1185">Reference proteome</keyword>
<keyword evidence="1" id="KW-0472">Membrane</keyword>
<comment type="caution">
    <text evidence="2">The sequence shown here is derived from an EMBL/GenBank/DDBJ whole genome shotgun (WGS) entry which is preliminary data.</text>
</comment>
<feature type="transmembrane region" description="Helical" evidence="1">
    <location>
        <begin position="15"/>
        <end position="32"/>
    </location>
</feature>
<feature type="transmembrane region" description="Helical" evidence="1">
    <location>
        <begin position="53"/>
        <end position="78"/>
    </location>
</feature>
<reference evidence="2 3" key="1">
    <citation type="submission" date="2022-05" db="EMBL/GenBank/DDBJ databases">
        <authorList>
            <consortium name="Genoscope - CEA"/>
            <person name="William W."/>
        </authorList>
    </citation>
    <scope>NUCLEOTIDE SEQUENCE [LARGE SCALE GENOMIC DNA]</scope>
</reference>
<evidence type="ECO:0000313" key="2">
    <source>
        <dbReference type="EMBL" id="CAH3124448.1"/>
    </source>
</evidence>
<dbReference type="EMBL" id="CALNXJ010000020">
    <property type="protein sequence ID" value="CAH3124448.1"/>
    <property type="molecule type" value="Genomic_DNA"/>
</dbReference>
<accession>A0AAU9WSL3</accession>
<dbReference type="Proteomes" id="UP001159428">
    <property type="component" value="Unassembled WGS sequence"/>
</dbReference>
<feature type="non-terminal residue" evidence="2">
    <location>
        <position position="99"/>
    </location>
</feature>
<proteinExistence type="predicted"/>
<gene>
    <name evidence="2" type="ORF">PMEA_00011271</name>
</gene>
<feature type="non-terminal residue" evidence="2">
    <location>
        <position position="1"/>
    </location>
</feature>
<sequence length="99" mass="11175">LYLQLCICVDTGGNNVHFLLSFTITCASYVLIRQQTRQNFPGIRAQQNKKLTNTLLIETVVSAFCWLPIIICSAVFGWSSIEDVASDHSYYTLLIEKTL</sequence>
<dbReference type="AlphaFoldDB" id="A0AAU9WSL3"/>
<evidence type="ECO:0000313" key="3">
    <source>
        <dbReference type="Proteomes" id="UP001159428"/>
    </source>
</evidence>
<keyword evidence="1" id="KW-1133">Transmembrane helix</keyword>